<dbReference type="EMBL" id="CP042910">
    <property type="protein sequence ID" value="QEG18227.1"/>
    <property type="molecule type" value="Genomic_DNA"/>
</dbReference>
<feature type="domain" description="G" evidence="1">
    <location>
        <begin position="24"/>
        <end position="99"/>
    </location>
</feature>
<sequence length="135" mass="15341">MKKLDLTQMVEAMLTEVRRKSPSFAMIGLSGPGKSTVINRLFKTLLPVSHIRACTKEFNCSDIALTMKQRATLGEPVSLQVIDCPELDEALNLEDQYLELYRRHLRTVTGGQKDTAGRPSRKNYILRIFHPQQPK</sequence>
<dbReference type="Proteomes" id="UP000322887">
    <property type="component" value="Chromosome"/>
</dbReference>
<protein>
    <recommendedName>
        <fullName evidence="1">G domain-containing protein</fullName>
    </recommendedName>
</protein>
<name>A0ABX5YRG5_9PLAN</name>
<dbReference type="Pfam" id="PF01926">
    <property type="entry name" value="MMR_HSR1"/>
    <property type="match status" value="1"/>
</dbReference>
<evidence type="ECO:0000313" key="2">
    <source>
        <dbReference type="EMBL" id="QEG18227.1"/>
    </source>
</evidence>
<dbReference type="InterPro" id="IPR006073">
    <property type="entry name" value="GTP-bd"/>
</dbReference>
<proteinExistence type="predicted"/>
<dbReference type="RefSeq" id="WP_002646741.1">
    <property type="nucleotide sequence ID" value="NZ_CP042910.1"/>
</dbReference>
<dbReference type="InterPro" id="IPR027417">
    <property type="entry name" value="P-loop_NTPase"/>
</dbReference>
<dbReference type="SUPFAM" id="SSF52540">
    <property type="entry name" value="P-loop containing nucleoside triphosphate hydrolases"/>
    <property type="match status" value="1"/>
</dbReference>
<evidence type="ECO:0000313" key="3">
    <source>
        <dbReference type="Proteomes" id="UP000322887"/>
    </source>
</evidence>
<keyword evidence="3" id="KW-1185">Reference proteome</keyword>
<dbReference type="Gene3D" id="3.40.50.300">
    <property type="entry name" value="P-loop containing nucleotide triphosphate hydrolases"/>
    <property type="match status" value="1"/>
</dbReference>
<gene>
    <name evidence="2" type="ORF">GmarT_41130</name>
</gene>
<dbReference type="GeneID" id="98648595"/>
<accession>A0ABX5YRG5</accession>
<reference evidence="2 3" key="1">
    <citation type="submission" date="2019-08" db="EMBL/GenBank/DDBJ databases">
        <title>Deep-cultivation of Planctomycetes and their phenomic and genomic characterization uncovers novel biology.</title>
        <authorList>
            <person name="Wiegand S."/>
            <person name="Jogler M."/>
            <person name="Boedeker C."/>
            <person name="Pinto D."/>
            <person name="Vollmers J."/>
            <person name="Rivas-Marin E."/>
            <person name="Kohn T."/>
            <person name="Peeters S.H."/>
            <person name="Heuer A."/>
            <person name="Rast P."/>
            <person name="Oberbeckmann S."/>
            <person name="Bunk B."/>
            <person name="Jeske O."/>
            <person name="Meyerdierks A."/>
            <person name="Storesund J.E."/>
            <person name="Kallscheuer N."/>
            <person name="Luecker S."/>
            <person name="Lage O.M."/>
            <person name="Pohl T."/>
            <person name="Merkel B.J."/>
            <person name="Hornburger P."/>
            <person name="Mueller R.-W."/>
            <person name="Bruemmer F."/>
            <person name="Labrenz M."/>
            <person name="Spormann A.M."/>
            <person name="Op den Camp H."/>
            <person name="Overmann J."/>
            <person name="Amann R."/>
            <person name="Jetten M.S.M."/>
            <person name="Mascher T."/>
            <person name="Medema M.H."/>
            <person name="Devos D.P."/>
            <person name="Kaster A.-K."/>
            <person name="Ovreas L."/>
            <person name="Rohde M."/>
            <person name="Galperin M.Y."/>
            <person name="Jogler C."/>
        </authorList>
    </citation>
    <scope>NUCLEOTIDE SEQUENCE [LARGE SCALE GENOMIC DNA]</scope>
    <source>
        <strain evidence="2 3">DSM 8797</strain>
    </source>
</reference>
<organism evidence="2 3">
    <name type="scientific">Gimesia maris</name>
    <dbReference type="NCBI Taxonomy" id="122"/>
    <lineage>
        <taxon>Bacteria</taxon>
        <taxon>Pseudomonadati</taxon>
        <taxon>Planctomycetota</taxon>
        <taxon>Planctomycetia</taxon>
        <taxon>Planctomycetales</taxon>
        <taxon>Planctomycetaceae</taxon>
        <taxon>Gimesia</taxon>
    </lineage>
</organism>
<evidence type="ECO:0000259" key="1">
    <source>
        <dbReference type="Pfam" id="PF01926"/>
    </source>
</evidence>